<comment type="subcellular location">
    <subcellularLocation>
        <location evidence="1">Cell envelope</location>
    </subcellularLocation>
</comment>
<dbReference type="GO" id="GO:0030313">
    <property type="term" value="C:cell envelope"/>
    <property type="evidence" value="ECO:0007669"/>
    <property type="project" value="UniProtKB-SubCell"/>
</dbReference>
<dbReference type="PROSITE" id="PS00198">
    <property type="entry name" value="4FE4S_FER_1"/>
    <property type="match status" value="1"/>
</dbReference>
<evidence type="ECO:0000313" key="8">
    <source>
        <dbReference type="EMBL" id="KKN48122.1"/>
    </source>
</evidence>
<keyword evidence="5" id="KW-0411">Iron-sulfur</keyword>
<keyword evidence="2" id="KW-0479">Metal-binding</keyword>
<dbReference type="AlphaFoldDB" id="A0A0F9RET7"/>
<dbReference type="SUPFAM" id="SSF54862">
    <property type="entry name" value="4Fe-4S ferredoxins"/>
    <property type="match status" value="1"/>
</dbReference>
<accession>A0A0F9RET7</accession>
<comment type="caution">
    <text evidence="8">The sequence shown here is derived from an EMBL/GenBank/DDBJ whole genome shotgun (WGS) entry which is preliminary data.</text>
</comment>
<dbReference type="InterPro" id="IPR017900">
    <property type="entry name" value="4Fe4S_Fe_S_CS"/>
</dbReference>
<feature type="domain" description="4Fe-4S ferredoxin-type" evidence="7">
    <location>
        <begin position="313"/>
        <end position="343"/>
    </location>
</feature>
<dbReference type="PROSITE" id="PS51379">
    <property type="entry name" value="4FE4S_FER_2"/>
    <property type="match status" value="1"/>
</dbReference>
<dbReference type="EMBL" id="LAZR01001237">
    <property type="protein sequence ID" value="KKN48122.1"/>
    <property type="molecule type" value="Genomic_DNA"/>
</dbReference>
<dbReference type="Pfam" id="PF13484">
    <property type="entry name" value="Fer4_16"/>
    <property type="match status" value="1"/>
</dbReference>
<dbReference type="Gene3D" id="3.30.70.20">
    <property type="match status" value="1"/>
</dbReference>
<keyword evidence="4" id="KW-0408">Iron</keyword>
<evidence type="ECO:0000256" key="6">
    <source>
        <dbReference type="ARBA" id="ARBA00023136"/>
    </source>
</evidence>
<name>A0A0F9RET7_9ZZZZ</name>
<dbReference type="GO" id="GO:0046872">
    <property type="term" value="F:metal ion binding"/>
    <property type="evidence" value="ECO:0007669"/>
    <property type="project" value="UniProtKB-KW"/>
</dbReference>
<dbReference type="InterPro" id="IPR012832">
    <property type="entry name" value="RDH"/>
</dbReference>
<evidence type="ECO:0000256" key="3">
    <source>
        <dbReference type="ARBA" id="ARBA00022729"/>
    </source>
</evidence>
<keyword evidence="3" id="KW-0732">Signal</keyword>
<gene>
    <name evidence="8" type="ORF">LCGC14_0655990</name>
</gene>
<dbReference type="NCBIfam" id="TIGR02486">
    <property type="entry name" value="RDH"/>
    <property type="match status" value="1"/>
</dbReference>
<dbReference type="InterPro" id="IPR017896">
    <property type="entry name" value="4Fe4S_Fe-S-bd"/>
</dbReference>
<evidence type="ECO:0000256" key="2">
    <source>
        <dbReference type="ARBA" id="ARBA00022723"/>
    </source>
</evidence>
<evidence type="ECO:0000259" key="7">
    <source>
        <dbReference type="PROSITE" id="PS51379"/>
    </source>
</evidence>
<organism evidence="8">
    <name type="scientific">marine sediment metagenome</name>
    <dbReference type="NCBI Taxonomy" id="412755"/>
    <lineage>
        <taxon>unclassified sequences</taxon>
        <taxon>metagenomes</taxon>
        <taxon>ecological metagenomes</taxon>
    </lineage>
</organism>
<dbReference type="PANTHER" id="PTHR42827">
    <property type="entry name" value="IRON-SULFUR CLUSTER-BINDING PROTEIN-RELATED"/>
    <property type="match status" value="1"/>
</dbReference>
<evidence type="ECO:0000256" key="1">
    <source>
        <dbReference type="ARBA" id="ARBA00004196"/>
    </source>
</evidence>
<protein>
    <recommendedName>
        <fullName evidence="7">4Fe-4S ferredoxin-type domain-containing protein</fullName>
    </recommendedName>
</protein>
<dbReference type="PANTHER" id="PTHR42827:SF1">
    <property type="entry name" value="IRON-SULFUR CLUSTER-BINDING PROTEIN"/>
    <property type="match status" value="1"/>
</dbReference>
<proteinExistence type="predicted"/>
<dbReference type="InterPro" id="IPR028894">
    <property type="entry name" value="RDH_dom"/>
</dbReference>
<sequence>MKRRDFIKCGFGGAGLAVGSGLASGADNSASPSGKSVYGHPWWVKMIPRPKLAVDDHVYSRFKASNNVFGSFSRYYGMENRKKLMQESRDKTIKYYLEKRPGYRLEDRALADAAWVISRLGGLNRGTRAWTSKSVRTPEQRGVENYKGNPEEAAQLIKAAARYFGAATVGITMLDRRHINSQEREKEIVFEPAGEPYEDEEKLVIPDKCTYAIALSVQMSLDNLQCSPTAISSAGSSMGYSRCEFLVAGLAQFIRGLGYVAIPSVNDLGSSVAIGVDAGLGELGRTNRLITPEFGPYVRICKVLTDLPLATDKPIDFGLLEFCKVCKRCAEACPSNCLSFDDYPSFQVKGEWNNPGHLAWFEDSPKCLAYWQESTSGCSICIPVCPWAKKDKTMIHEIVKATSAKIPALDMFFNTMDEAFGYGRQKSADKWWSLNLPEYGIDTTQGKG</sequence>
<reference evidence="8" key="1">
    <citation type="journal article" date="2015" name="Nature">
        <title>Complex archaea that bridge the gap between prokaryotes and eukaryotes.</title>
        <authorList>
            <person name="Spang A."/>
            <person name="Saw J.H."/>
            <person name="Jorgensen S.L."/>
            <person name="Zaremba-Niedzwiedzka K."/>
            <person name="Martijn J."/>
            <person name="Lind A.E."/>
            <person name="van Eijk R."/>
            <person name="Schleper C."/>
            <person name="Guy L."/>
            <person name="Ettema T.J."/>
        </authorList>
    </citation>
    <scope>NUCLEOTIDE SEQUENCE</scope>
</reference>
<evidence type="ECO:0000256" key="4">
    <source>
        <dbReference type="ARBA" id="ARBA00023004"/>
    </source>
</evidence>
<dbReference type="Pfam" id="PF13486">
    <property type="entry name" value="Dehalogenase"/>
    <property type="match status" value="2"/>
</dbReference>
<dbReference type="GO" id="GO:0051536">
    <property type="term" value="F:iron-sulfur cluster binding"/>
    <property type="evidence" value="ECO:0007669"/>
    <property type="project" value="UniProtKB-KW"/>
</dbReference>
<keyword evidence="6" id="KW-0472">Membrane</keyword>
<evidence type="ECO:0000256" key="5">
    <source>
        <dbReference type="ARBA" id="ARBA00023014"/>
    </source>
</evidence>